<dbReference type="FunFam" id="3.40.50.11660:FF:000004">
    <property type="entry name" value="Glycoprotein 3-alpha-L-fucosyltransferase A"/>
    <property type="match status" value="1"/>
</dbReference>
<evidence type="ECO:0000256" key="1">
    <source>
        <dbReference type="ARBA" id="ARBA00004447"/>
    </source>
</evidence>
<protein>
    <recommendedName>
        <fullName evidence="12">Fucosyltransferase</fullName>
        <ecNumber evidence="12">2.4.1.-</ecNumber>
    </recommendedName>
</protein>
<dbReference type="Pfam" id="PF00852">
    <property type="entry name" value="Glyco_transf_10"/>
    <property type="match status" value="1"/>
</dbReference>
<keyword evidence="11" id="KW-0325">Glycoprotein</keyword>
<keyword evidence="9 12" id="KW-0333">Golgi apparatus</keyword>
<keyword evidence="16" id="KW-1185">Reference proteome</keyword>
<keyword evidence="7" id="KW-0735">Signal-anchor</keyword>
<dbReference type="SUPFAM" id="SSF53756">
    <property type="entry name" value="UDP-Glycosyltransferase/glycogen phosphorylase"/>
    <property type="match status" value="1"/>
</dbReference>
<dbReference type="Pfam" id="PF17039">
    <property type="entry name" value="Glyco_tran_10_N"/>
    <property type="match status" value="1"/>
</dbReference>
<keyword evidence="10" id="KW-0472">Membrane</keyword>
<keyword evidence="5 12" id="KW-0808">Transferase</keyword>
<evidence type="ECO:0000256" key="7">
    <source>
        <dbReference type="ARBA" id="ARBA00022968"/>
    </source>
</evidence>
<keyword evidence="6 12" id="KW-0812">Transmembrane</keyword>
<keyword evidence="4 12" id="KW-0328">Glycosyltransferase</keyword>
<evidence type="ECO:0000256" key="12">
    <source>
        <dbReference type="RuleBase" id="RU003832"/>
    </source>
</evidence>
<proteinExistence type="inferred from homology"/>
<name>A0A9J6CTA0_POLVA</name>
<evidence type="ECO:0000256" key="2">
    <source>
        <dbReference type="ARBA" id="ARBA00004922"/>
    </source>
</evidence>
<evidence type="ECO:0000256" key="10">
    <source>
        <dbReference type="ARBA" id="ARBA00023136"/>
    </source>
</evidence>
<evidence type="ECO:0000313" key="16">
    <source>
        <dbReference type="Proteomes" id="UP001107558"/>
    </source>
</evidence>
<evidence type="ECO:0000256" key="8">
    <source>
        <dbReference type="ARBA" id="ARBA00022989"/>
    </source>
</evidence>
<evidence type="ECO:0000259" key="13">
    <source>
        <dbReference type="Pfam" id="PF00852"/>
    </source>
</evidence>
<gene>
    <name evidence="15" type="ORF">PVAND_014046</name>
</gene>
<organism evidence="15 16">
    <name type="scientific">Polypedilum vanderplanki</name>
    <name type="common">Sleeping chironomid midge</name>
    <dbReference type="NCBI Taxonomy" id="319348"/>
    <lineage>
        <taxon>Eukaryota</taxon>
        <taxon>Metazoa</taxon>
        <taxon>Ecdysozoa</taxon>
        <taxon>Arthropoda</taxon>
        <taxon>Hexapoda</taxon>
        <taxon>Insecta</taxon>
        <taxon>Pterygota</taxon>
        <taxon>Neoptera</taxon>
        <taxon>Endopterygota</taxon>
        <taxon>Diptera</taxon>
        <taxon>Nematocera</taxon>
        <taxon>Chironomoidea</taxon>
        <taxon>Chironomidae</taxon>
        <taxon>Chironominae</taxon>
        <taxon>Polypedilum</taxon>
        <taxon>Polypedilum</taxon>
    </lineage>
</organism>
<accession>A0A9J6CTA0</accession>
<evidence type="ECO:0000256" key="4">
    <source>
        <dbReference type="ARBA" id="ARBA00022676"/>
    </source>
</evidence>
<evidence type="ECO:0000259" key="14">
    <source>
        <dbReference type="Pfam" id="PF17039"/>
    </source>
</evidence>
<dbReference type="PANTHER" id="PTHR48438">
    <property type="entry name" value="ALPHA-(1,3)-FUCOSYLTRANSFERASE C-RELATED"/>
    <property type="match status" value="1"/>
</dbReference>
<evidence type="ECO:0000313" key="15">
    <source>
        <dbReference type="EMBL" id="KAG5684835.1"/>
    </source>
</evidence>
<evidence type="ECO:0000256" key="5">
    <source>
        <dbReference type="ARBA" id="ARBA00022679"/>
    </source>
</evidence>
<dbReference type="OrthoDB" id="427096at2759"/>
<evidence type="ECO:0000256" key="9">
    <source>
        <dbReference type="ARBA" id="ARBA00023034"/>
    </source>
</evidence>
<dbReference type="Proteomes" id="UP001107558">
    <property type="component" value="Chromosome 1"/>
</dbReference>
<dbReference type="InterPro" id="IPR031481">
    <property type="entry name" value="Glyco_tran_10_N"/>
</dbReference>
<evidence type="ECO:0000256" key="11">
    <source>
        <dbReference type="ARBA" id="ARBA00023180"/>
    </source>
</evidence>
<dbReference type="PANTHER" id="PTHR48438:SF1">
    <property type="entry name" value="ALPHA-(1,3)-FUCOSYLTRANSFERASE C-RELATED"/>
    <property type="match status" value="1"/>
</dbReference>
<dbReference type="InterPro" id="IPR001503">
    <property type="entry name" value="Glyco_trans_10"/>
</dbReference>
<dbReference type="Gene3D" id="3.40.50.11660">
    <property type="entry name" value="Glycosyl transferase family 10, C-terminal domain"/>
    <property type="match status" value="1"/>
</dbReference>
<dbReference type="InterPro" id="IPR038577">
    <property type="entry name" value="GT10-like_C_sf"/>
</dbReference>
<evidence type="ECO:0000256" key="6">
    <source>
        <dbReference type="ARBA" id="ARBA00022692"/>
    </source>
</evidence>
<feature type="domain" description="Fucosyltransferase N-terminal" evidence="14">
    <location>
        <begin position="52"/>
        <end position="168"/>
    </location>
</feature>
<keyword evidence="8" id="KW-1133">Transmembrane helix</keyword>
<dbReference type="GO" id="GO:0032580">
    <property type="term" value="C:Golgi cisterna membrane"/>
    <property type="evidence" value="ECO:0007669"/>
    <property type="project" value="UniProtKB-SubCell"/>
</dbReference>
<reference evidence="15" key="1">
    <citation type="submission" date="2021-03" db="EMBL/GenBank/DDBJ databases">
        <title>Chromosome level genome of the anhydrobiotic midge Polypedilum vanderplanki.</title>
        <authorList>
            <person name="Yoshida Y."/>
            <person name="Kikawada T."/>
            <person name="Gusev O."/>
        </authorList>
    </citation>
    <scope>NUCLEOTIDE SEQUENCE</scope>
    <source>
        <strain evidence="15">NIAS01</strain>
        <tissue evidence="15">Whole body or cell culture</tissue>
    </source>
</reference>
<sequence length="398" mass="47307">MKIIRRTSLILLLMTSTFLFAFHLINNYVFEWSIARYKLIELKKELTSDREKFFVLFWTKFFDIPYWNMGNETNGPEYLDEINCPVNNCVFTHNKELIDPIYYYDAIVFHGAQSWGFMDLPAIRSTHQLYVFASQESPAETKHNLVLDDEFYNLTMSYRLDSEILWSYARIFDIQTGQFIAPSKNANWQQPERVEVTTTATDKSLNSVFMKKSKEAAWMVSHCNVFSKREDLVRKLQQYIDIDIYGKCGTLDCPREKTSECIEKYKIYLSFENALCSDYVTEKLFDMMNNYILPVVFNGVGNMSHFLPPKSYINANDFSSVETLGMFLQNLMKNETEYLSYFWWKRYYKIDTKYINVHSFCDLCKRLNENNVNQRVQYYKSISEWWTKGICVNSRIKF</sequence>
<comment type="subcellular location">
    <subcellularLocation>
        <location evidence="1 12">Golgi apparatus</location>
        <location evidence="1 12">Golgi stack membrane</location>
        <topology evidence="1 12">Single-pass type II membrane protein</topology>
    </subcellularLocation>
</comment>
<comment type="similarity">
    <text evidence="3 12">Belongs to the glycosyltransferase 10 family.</text>
</comment>
<dbReference type="InterPro" id="IPR055270">
    <property type="entry name" value="Glyco_tran_10_C"/>
</dbReference>
<dbReference type="GO" id="GO:0008417">
    <property type="term" value="F:fucosyltransferase activity"/>
    <property type="evidence" value="ECO:0007669"/>
    <property type="project" value="InterPro"/>
</dbReference>
<comment type="pathway">
    <text evidence="2">Protein modification; protein glycosylation.</text>
</comment>
<dbReference type="EMBL" id="JADBJN010000001">
    <property type="protein sequence ID" value="KAG5684835.1"/>
    <property type="molecule type" value="Genomic_DNA"/>
</dbReference>
<feature type="domain" description="Fucosyltransferase C-terminal" evidence="13">
    <location>
        <begin position="210"/>
        <end position="385"/>
    </location>
</feature>
<evidence type="ECO:0000256" key="3">
    <source>
        <dbReference type="ARBA" id="ARBA00008919"/>
    </source>
</evidence>
<dbReference type="AlphaFoldDB" id="A0A9J6CTA0"/>
<comment type="caution">
    <text evidence="15">The sequence shown here is derived from an EMBL/GenBank/DDBJ whole genome shotgun (WGS) entry which is preliminary data.</text>
</comment>
<dbReference type="EC" id="2.4.1.-" evidence="12"/>